<name>A0A371E1J0_MUCPR</name>
<dbReference type="GO" id="GO:0015074">
    <property type="term" value="P:DNA integration"/>
    <property type="evidence" value="ECO:0007669"/>
    <property type="project" value="InterPro"/>
</dbReference>
<dbReference type="PANTHER" id="PTHR42648:SF22">
    <property type="entry name" value="REVERSE TRANSCRIPTASE TY1_COPIA-TYPE DOMAIN-CONTAINING PROTEIN"/>
    <property type="match status" value="1"/>
</dbReference>
<dbReference type="InterPro" id="IPR001584">
    <property type="entry name" value="Integrase_cat-core"/>
</dbReference>
<reference evidence="3" key="1">
    <citation type="submission" date="2018-05" db="EMBL/GenBank/DDBJ databases">
        <title>Draft genome of Mucuna pruriens seed.</title>
        <authorList>
            <person name="Nnadi N.E."/>
            <person name="Vos R."/>
            <person name="Hasami M.H."/>
            <person name="Devisetty U.K."/>
            <person name="Aguiy J.C."/>
        </authorList>
    </citation>
    <scope>NUCLEOTIDE SEQUENCE [LARGE SCALE GENOMIC DNA]</scope>
    <source>
        <strain evidence="3">JCA_2017</strain>
    </source>
</reference>
<protein>
    <recommendedName>
        <fullName evidence="2">Integrase catalytic domain-containing protein</fullName>
    </recommendedName>
</protein>
<dbReference type="Pfam" id="PF22936">
    <property type="entry name" value="Pol_BBD"/>
    <property type="match status" value="1"/>
</dbReference>
<dbReference type="PROSITE" id="PS50994">
    <property type="entry name" value="INTEGRASE"/>
    <property type="match status" value="1"/>
</dbReference>
<dbReference type="GO" id="GO:0006508">
    <property type="term" value="P:proteolysis"/>
    <property type="evidence" value="ECO:0007669"/>
    <property type="project" value="UniProtKB-KW"/>
</dbReference>
<accession>A0A371E1J0</accession>
<dbReference type="GO" id="GO:0003676">
    <property type="term" value="F:nucleic acid binding"/>
    <property type="evidence" value="ECO:0007669"/>
    <property type="project" value="InterPro"/>
</dbReference>
<dbReference type="EMBL" id="QJKJ01017278">
    <property type="protein sequence ID" value="RDX58665.1"/>
    <property type="molecule type" value="Genomic_DNA"/>
</dbReference>
<dbReference type="AlphaFoldDB" id="A0A371E1J0"/>
<dbReference type="STRING" id="157652.A0A371E1J0"/>
<dbReference type="InterPro" id="IPR012337">
    <property type="entry name" value="RNaseH-like_sf"/>
</dbReference>
<feature type="non-terminal residue" evidence="3">
    <location>
        <position position="1"/>
    </location>
</feature>
<proteinExistence type="predicted"/>
<dbReference type="Gene3D" id="3.30.420.10">
    <property type="entry name" value="Ribonuclease H-like superfamily/Ribonuclease H"/>
    <property type="match status" value="1"/>
</dbReference>
<evidence type="ECO:0000313" key="4">
    <source>
        <dbReference type="Proteomes" id="UP000257109"/>
    </source>
</evidence>
<dbReference type="OrthoDB" id="1750639at2759"/>
<keyword evidence="1" id="KW-0645">Protease</keyword>
<evidence type="ECO:0000313" key="3">
    <source>
        <dbReference type="EMBL" id="RDX58665.1"/>
    </source>
</evidence>
<dbReference type="InterPro" id="IPR054722">
    <property type="entry name" value="PolX-like_BBD"/>
</dbReference>
<dbReference type="InterPro" id="IPR039537">
    <property type="entry name" value="Retrotran_Ty1/copia-like"/>
</dbReference>
<dbReference type="Proteomes" id="UP000257109">
    <property type="component" value="Unassembled WGS sequence"/>
</dbReference>
<dbReference type="GO" id="GO:0008233">
    <property type="term" value="F:peptidase activity"/>
    <property type="evidence" value="ECO:0007669"/>
    <property type="project" value="UniProtKB-KW"/>
</dbReference>
<organism evidence="3 4">
    <name type="scientific">Mucuna pruriens</name>
    <name type="common">Velvet bean</name>
    <name type="synonym">Dolichos pruriens</name>
    <dbReference type="NCBI Taxonomy" id="157652"/>
    <lineage>
        <taxon>Eukaryota</taxon>
        <taxon>Viridiplantae</taxon>
        <taxon>Streptophyta</taxon>
        <taxon>Embryophyta</taxon>
        <taxon>Tracheophyta</taxon>
        <taxon>Spermatophyta</taxon>
        <taxon>Magnoliopsida</taxon>
        <taxon>eudicotyledons</taxon>
        <taxon>Gunneridae</taxon>
        <taxon>Pentapetalae</taxon>
        <taxon>rosids</taxon>
        <taxon>fabids</taxon>
        <taxon>Fabales</taxon>
        <taxon>Fabaceae</taxon>
        <taxon>Papilionoideae</taxon>
        <taxon>50 kb inversion clade</taxon>
        <taxon>NPAAA clade</taxon>
        <taxon>indigoferoid/millettioid clade</taxon>
        <taxon>Phaseoleae</taxon>
        <taxon>Mucuna</taxon>
    </lineage>
</organism>
<dbReference type="SUPFAM" id="SSF53098">
    <property type="entry name" value="Ribonuclease H-like"/>
    <property type="match status" value="1"/>
</dbReference>
<keyword evidence="4" id="KW-1185">Reference proteome</keyword>
<comment type="caution">
    <text evidence="3">The sequence shown here is derived from an EMBL/GenBank/DDBJ whole genome shotgun (WGS) entry which is preliminary data.</text>
</comment>
<dbReference type="PANTHER" id="PTHR42648">
    <property type="entry name" value="TRANSPOSASE, PUTATIVE-RELATED"/>
    <property type="match status" value="1"/>
</dbReference>
<feature type="domain" description="Integrase catalytic" evidence="2">
    <location>
        <begin position="158"/>
        <end position="267"/>
    </location>
</feature>
<dbReference type="Pfam" id="PF13976">
    <property type="entry name" value="gag_pre-integrs"/>
    <property type="match status" value="1"/>
</dbReference>
<keyword evidence="1" id="KW-0378">Hydrolase</keyword>
<dbReference type="InterPro" id="IPR025724">
    <property type="entry name" value="GAG-pre-integrase_dom"/>
</dbReference>
<gene>
    <name evidence="3" type="ORF">CR513_61997</name>
</gene>
<evidence type="ECO:0000259" key="2">
    <source>
        <dbReference type="PROSITE" id="PS50994"/>
    </source>
</evidence>
<dbReference type="InterPro" id="IPR036397">
    <property type="entry name" value="RNaseH_sf"/>
</dbReference>
<evidence type="ECO:0000256" key="1">
    <source>
        <dbReference type="ARBA" id="ARBA00022670"/>
    </source>
</evidence>
<sequence>MDCLRALLNLTSKSLGSCGLSMKGKSSFNIFGSVPQSIWILDSRVTDHMTPFPSYFTSYLKVSKEQLITVANGDHVPIIGSGNVQLQSSLSLRNNNNKEDFPSSQWATSKTWETSQIWIYYKHLGHPSFGLLKKIFPHLFTKESVESFKCDVCQFSKHHHAKFSLSNNKSLEPFDLIHSDVWGQLVTIYQGLSGLYNLLMIVPRFVKYVDFFCLIKNQFSKSIKRLWSDNGTEFVNIEFSKFLKDIGVVHELACVNTPQHNGVAKSC</sequence>